<dbReference type="EMBL" id="JAJEQC010000003">
    <property type="protein sequence ID" value="MCC2136181.1"/>
    <property type="molecule type" value="Genomic_DNA"/>
</dbReference>
<evidence type="ECO:0000313" key="2">
    <source>
        <dbReference type="EMBL" id="MCC2136181.1"/>
    </source>
</evidence>
<reference evidence="2" key="1">
    <citation type="submission" date="2021-10" db="EMBL/GenBank/DDBJ databases">
        <title>Anaerobic single-cell dispensing facilitates the cultivation of human gut bacteria.</title>
        <authorList>
            <person name="Afrizal A."/>
        </authorList>
    </citation>
    <scope>NUCLEOTIDE SEQUENCE</scope>
    <source>
        <strain evidence="2">CLA-AA-H250</strain>
    </source>
</reference>
<dbReference type="Proteomes" id="UP001199424">
    <property type="component" value="Unassembled WGS sequence"/>
</dbReference>
<keyword evidence="3" id="KW-1185">Reference proteome</keyword>
<proteinExistence type="predicted"/>
<evidence type="ECO:0000256" key="1">
    <source>
        <dbReference type="SAM" id="MobiDB-lite"/>
    </source>
</evidence>
<organism evidence="2 3">
    <name type="scientific">Hominenteromicrobium mulieris</name>
    <dbReference type="NCBI Taxonomy" id="2885357"/>
    <lineage>
        <taxon>Bacteria</taxon>
        <taxon>Bacillati</taxon>
        <taxon>Bacillota</taxon>
        <taxon>Clostridia</taxon>
        <taxon>Eubacteriales</taxon>
        <taxon>Oscillospiraceae</taxon>
        <taxon>Hominenteromicrobium</taxon>
    </lineage>
</organism>
<sequence length="234" mass="25927">MIVLWILLGLIALIFLLLCIPVRFDLNYNGETTVFIRYLFLKYRVLPAPEKKPESKKEKKPSEKESEEKAKEKKPNPLLRQVKKYKEAEGLTGLLTLAKDLLKATGTRFGKLLKHIKLKDFDLYVLVGGGKDAAEIAILYGEVCAGVYPAVSVLLGLTNCKSPHGCVSVDLDYSVKEPKVLCTASGAVRPLFVVHHGVQFILRTILPFYNKFQSAGKPAVKSAAPAANKKERTT</sequence>
<protein>
    <recommendedName>
        <fullName evidence="4">DUF2953 domain-containing protein</fullName>
    </recommendedName>
</protein>
<accession>A0AAE3AJ22</accession>
<comment type="caution">
    <text evidence="2">The sequence shown here is derived from an EMBL/GenBank/DDBJ whole genome shotgun (WGS) entry which is preliminary data.</text>
</comment>
<gene>
    <name evidence="2" type="ORF">LKD31_04015</name>
</gene>
<name>A0AAE3AJ22_9FIRM</name>
<evidence type="ECO:0008006" key="4">
    <source>
        <dbReference type="Google" id="ProtNLM"/>
    </source>
</evidence>
<evidence type="ECO:0000313" key="3">
    <source>
        <dbReference type="Proteomes" id="UP001199424"/>
    </source>
</evidence>
<dbReference type="RefSeq" id="WP_308448731.1">
    <property type="nucleotide sequence ID" value="NZ_JAJEQC010000003.1"/>
</dbReference>
<dbReference type="AlphaFoldDB" id="A0AAE3AJ22"/>
<feature type="region of interest" description="Disordered" evidence="1">
    <location>
        <begin position="52"/>
        <end position="74"/>
    </location>
</feature>